<protein>
    <submittedName>
        <fullName evidence="1">Uncharacterized protein</fullName>
    </submittedName>
</protein>
<sequence length="40" mass="4351">MSAVVIDLPVQQDTSGVIASSMTRRDHRCNLGPTLHLALF</sequence>
<dbReference type="Proteomes" id="UP000316476">
    <property type="component" value="Unassembled WGS sequence"/>
</dbReference>
<dbReference type="EMBL" id="SJPZ01000002">
    <property type="protein sequence ID" value="TWU63431.1"/>
    <property type="molecule type" value="Genomic_DNA"/>
</dbReference>
<dbReference type="AlphaFoldDB" id="A0A5C6FTB0"/>
<name>A0A5C6FTB0_9PLAN</name>
<comment type="caution">
    <text evidence="1">The sequence shown here is derived from an EMBL/GenBank/DDBJ whole genome shotgun (WGS) entry which is preliminary data.</text>
</comment>
<reference evidence="1 2" key="1">
    <citation type="submission" date="2019-02" db="EMBL/GenBank/DDBJ databases">
        <title>Deep-cultivation of Planctomycetes and their phenomic and genomic characterization uncovers novel biology.</title>
        <authorList>
            <person name="Wiegand S."/>
            <person name="Jogler M."/>
            <person name="Boedeker C."/>
            <person name="Pinto D."/>
            <person name="Vollmers J."/>
            <person name="Rivas-Marin E."/>
            <person name="Kohn T."/>
            <person name="Peeters S.H."/>
            <person name="Heuer A."/>
            <person name="Rast P."/>
            <person name="Oberbeckmann S."/>
            <person name="Bunk B."/>
            <person name="Jeske O."/>
            <person name="Meyerdierks A."/>
            <person name="Storesund J.E."/>
            <person name="Kallscheuer N."/>
            <person name="Luecker S."/>
            <person name="Lage O.M."/>
            <person name="Pohl T."/>
            <person name="Merkel B.J."/>
            <person name="Hornburger P."/>
            <person name="Mueller R.-W."/>
            <person name="Bruemmer F."/>
            <person name="Labrenz M."/>
            <person name="Spormann A.M."/>
            <person name="Op Den Camp H."/>
            <person name="Overmann J."/>
            <person name="Amann R."/>
            <person name="Jetten M.S.M."/>
            <person name="Mascher T."/>
            <person name="Medema M.H."/>
            <person name="Devos D.P."/>
            <person name="Kaster A.-K."/>
            <person name="Ovreas L."/>
            <person name="Rohde M."/>
            <person name="Galperin M.Y."/>
            <person name="Jogler C."/>
        </authorList>
    </citation>
    <scope>NUCLEOTIDE SEQUENCE [LARGE SCALE GENOMIC DNA]</scope>
    <source>
        <strain evidence="1 2">V7</strain>
    </source>
</reference>
<gene>
    <name evidence="1" type="ORF">V7x_51710</name>
</gene>
<accession>A0A5C6FTB0</accession>
<evidence type="ECO:0000313" key="1">
    <source>
        <dbReference type="EMBL" id="TWU63431.1"/>
    </source>
</evidence>
<organism evidence="1 2">
    <name type="scientific">Crateriforma conspicua</name>
    <dbReference type="NCBI Taxonomy" id="2527996"/>
    <lineage>
        <taxon>Bacteria</taxon>
        <taxon>Pseudomonadati</taxon>
        <taxon>Planctomycetota</taxon>
        <taxon>Planctomycetia</taxon>
        <taxon>Planctomycetales</taxon>
        <taxon>Planctomycetaceae</taxon>
        <taxon>Crateriforma</taxon>
    </lineage>
</organism>
<evidence type="ECO:0000313" key="2">
    <source>
        <dbReference type="Proteomes" id="UP000316476"/>
    </source>
</evidence>
<proteinExistence type="predicted"/>